<dbReference type="Pfam" id="PF24883">
    <property type="entry name" value="NPHP3_N"/>
    <property type="match status" value="1"/>
</dbReference>
<dbReference type="InterPro" id="IPR027417">
    <property type="entry name" value="P-loop_NTPase"/>
</dbReference>
<dbReference type="SUPFAM" id="SSF81301">
    <property type="entry name" value="Nucleotidyltransferase"/>
    <property type="match status" value="1"/>
</dbReference>
<dbReference type="InterPro" id="IPR043519">
    <property type="entry name" value="NT_sf"/>
</dbReference>
<dbReference type="InterPro" id="IPR055497">
    <property type="entry name" value="DUF7069"/>
</dbReference>
<dbReference type="PANTHER" id="PTHR24124:SF14">
    <property type="entry name" value="CHROMOSOME UNDETERMINED SCAFFOLD_25, WHOLE GENOME SHOTGUN SEQUENCE"/>
    <property type="match status" value="1"/>
</dbReference>
<dbReference type="SMART" id="SM00954">
    <property type="entry name" value="RelA_SpoT"/>
    <property type="match status" value="1"/>
</dbReference>
<dbReference type="Gene3D" id="3.40.50.300">
    <property type="entry name" value="P-loop containing nucleotide triphosphate hydrolases"/>
    <property type="match status" value="1"/>
</dbReference>
<dbReference type="OrthoDB" id="163438at2759"/>
<keyword evidence="1" id="KW-0677">Repeat</keyword>
<keyword evidence="2 3" id="KW-0040">ANK repeat</keyword>
<accession>A0A084QK02</accession>
<dbReference type="InterPro" id="IPR036770">
    <property type="entry name" value="Ankyrin_rpt-contain_sf"/>
</dbReference>
<dbReference type="GO" id="GO:0015969">
    <property type="term" value="P:guanosine tetraphosphate metabolic process"/>
    <property type="evidence" value="ECO:0007669"/>
    <property type="project" value="InterPro"/>
</dbReference>
<dbReference type="AlphaFoldDB" id="A0A084QK02"/>
<dbReference type="Pfam" id="PF00023">
    <property type="entry name" value="Ank"/>
    <property type="match status" value="1"/>
</dbReference>
<organism evidence="5 6">
    <name type="scientific">Stachybotrys chlorohalonatus (strain IBT 40285)</name>
    <dbReference type="NCBI Taxonomy" id="1283841"/>
    <lineage>
        <taxon>Eukaryota</taxon>
        <taxon>Fungi</taxon>
        <taxon>Dikarya</taxon>
        <taxon>Ascomycota</taxon>
        <taxon>Pezizomycotina</taxon>
        <taxon>Sordariomycetes</taxon>
        <taxon>Hypocreomycetidae</taxon>
        <taxon>Hypocreales</taxon>
        <taxon>Stachybotryaceae</taxon>
        <taxon>Stachybotrys</taxon>
    </lineage>
</organism>
<dbReference type="GO" id="GO:0010468">
    <property type="term" value="P:regulation of gene expression"/>
    <property type="evidence" value="ECO:0007669"/>
    <property type="project" value="TreeGrafter"/>
</dbReference>
<dbReference type="PROSITE" id="PS50088">
    <property type="entry name" value="ANK_REPEAT"/>
    <property type="match status" value="3"/>
</dbReference>
<dbReference type="SUPFAM" id="SSF48403">
    <property type="entry name" value="Ankyrin repeat"/>
    <property type="match status" value="1"/>
</dbReference>
<evidence type="ECO:0000256" key="1">
    <source>
        <dbReference type="ARBA" id="ARBA00022737"/>
    </source>
</evidence>
<dbReference type="SUPFAM" id="SSF52540">
    <property type="entry name" value="P-loop containing nucleoside triphosphate hydrolases"/>
    <property type="match status" value="1"/>
</dbReference>
<dbReference type="GO" id="GO:0005634">
    <property type="term" value="C:nucleus"/>
    <property type="evidence" value="ECO:0007669"/>
    <property type="project" value="TreeGrafter"/>
</dbReference>
<dbReference type="Pfam" id="PF23239">
    <property type="entry name" value="DUF7069"/>
    <property type="match status" value="1"/>
</dbReference>
<feature type="repeat" description="ANK" evidence="3">
    <location>
        <begin position="790"/>
        <end position="822"/>
    </location>
</feature>
<gene>
    <name evidence="5" type="ORF">S40285_06078</name>
</gene>
<dbReference type="PROSITE" id="PS50297">
    <property type="entry name" value="ANK_REP_REGION"/>
    <property type="match status" value="3"/>
</dbReference>
<dbReference type="Gene3D" id="1.25.40.20">
    <property type="entry name" value="Ankyrin repeat-containing domain"/>
    <property type="match status" value="2"/>
</dbReference>
<feature type="domain" description="RelA/SpoT" evidence="4">
    <location>
        <begin position="3"/>
        <end position="134"/>
    </location>
</feature>
<evidence type="ECO:0000256" key="2">
    <source>
        <dbReference type="ARBA" id="ARBA00023043"/>
    </source>
</evidence>
<dbReference type="Proteomes" id="UP000028524">
    <property type="component" value="Unassembled WGS sequence"/>
</dbReference>
<dbReference type="InParanoid" id="A0A084QK02"/>
<dbReference type="HOGENOM" id="CLU_296150_0_0_1"/>
<dbReference type="SMART" id="SM00248">
    <property type="entry name" value="ANK"/>
    <property type="match status" value="7"/>
</dbReference>
<dbReference type="STRING" id="1283841.A0A084QK02"/>
<feature type="repeat" description="ANK" evidence="3">
    <location>
        <begin position="823"/>
        <end position="855"/>
    </location>
</feature>
<evidence type="ECO:0000313" key="6">
    <source>
        <dbReference type="Proteomes" id="UP000028524"/>
    </source>
</evidence>
<evidence type="ECO:0000259" key="4">
    <source>
        <dbReference type="SMART" id="SM00954"/>
    </source>
</evidence>
<proteinExistence type="predicted"/>
<evidence type="ECO:0000256" key="3">
    <source>
        <dbReference type="PROSITE-ProRule" id="PRU00023"/>
    </source>
</evidence>
<dbReference type="EMBL" id="KL660690">
    <property type="protein sequence ID" value="KFA64287.1"/>
    <property type="molecule type" value="Genomic_DNA"/>
</dbReference>
<dbReference type="InterPro" id="IPR056884">
    <property type="entry name" value="NPHP3-like_N"/>
</dbReference>
<reference evidence="5 6" key="1">
    <citation type="journal article" date="2014" name="BMC Genomics">
        <title>Comparative genome sequencing reveals chemotype-specific gene clusters in the toxigenic black mold Stachybotrys.</title>
        <authorList>
            <person name="Semeiks J."/>
            <person name="Borek D."/>
            <person name="Otwinowski Z."/>
            <person name="Grishin N.V."/>
        </authorList>
    </citation>
    <scope>NUCLEOTIDE SEQUENCE [LARGE SCALE GENOMIC DNA]</scope>
    <source>
        <strain evidence="5 6">IBT 40285</strain>
    </source>
</reference>
<feature type="repeat" description="ANK" evidence="3">
    <location>
        <begin position="757"/>
        <end position="789"/>
    </location>
</feature>
<dbReference type="Pfam" id="PF12796">
    <property type="entry name" value="Ank_2"/>
    <property type="match status" value="1"/>
</dbReference>
<protein>
    <recommendedName>
        <fullName evidence="4">RelA/SpoT domain-containing protein</fullName>
    </recommendedName>
</protein>
<dbReference type="PANTHER" id="PTHR24124">
    <property type="entry name" value="ANKYRIN REPEAT FAMILY A"/>
    <property type="match status" value="1"/>
</dbReference>
<name>A0A084QK02_STAC4</name>
<dbReference type="InterPro" id="IPR002110">
    <property type="entry name" value="Ankyrin_rpt"/>
</dbReference>
<dbReference type="InterPro" id="IPR007685">
    <property type="entry name" value="RelA_SpoT"/>
</dbReference>
<dbReference type="Gene3D" id="3.30.460.10">
    <property type="entry name" value="Beta Polymerase, domain 2"/>
    <property type="match status" value="1"/>
</dbReference>
<keyword evidence="6" id="KW-1185">Reference proteome</keyword>
<sequence>MFGRERVVGLKDRVETQIQTFDDILSEIHDLVGLRIILDFPCDINKADAFIRDNFCQLRELVVFSSDRHVGKHWETWFGAYQTRNYRVGSKTEEHASLAEKFLGVMFEIQLTTIAEGLYNKFAHDLLYKGAVGDLTREEEMVVDLSHGLSLCYRLCVMYMKDKLESAANPGTMEEATTNKVSESAVVHQITTNSNRFLENLTKGVNGKSYRLQDFQKETSAKDPLDQCLSISDLHQWLRNLENAVTESRQVMQQLVSVNESHLRLAEEGRDLQKRTCRFRETCSRRFFPRKKKTATNYRVENRVEGTCEWFLNHESFKQWVEQDSGLLLVSADPGCGKSVLAKYPIDDLLPRSATTGYLFFKDQDQNTIKQALCALLHQLFSHKPFLIRHAMAECSKNGPNLPNVTASLQSIFKEAGKDPKAGAIIMVLDALDECGESDLCELILMLKSFFKPAGRLGRVKFLLTCRPYEHIMSRLYELAEACIRIPGEEESDAISREVDCVIHHQVKLLAQQKHLLQGLEQNFLRRLTQVKHRTYLWIYLVIDYLRSQDFTRTEKALEKVIQSLPEILAEACVRYLEIFSGGFMSSNSDGEDSNNVDLSSFQYYSARYWIDHFSEACISSGDAILYSAQRICNPDSIAFRAWIPTCTIWVLGHPNYQFPTTLSVAILVVLSALLQMLLDSGVDIESRNKEGRTPLSWTVGVKPKDITQVLLHDNTVIEVKDEPGQILLSGGAVARAEALVQVLLDNGADIESRDNEGRTPLFWATMAENEVMVQLLLKNSANIESKDEKGQTPLSWAVRSGPKAIVQLLLDKGADVESRDNEGRTPLSWASTARDRAIVPLLLDNGADVESRDRSGRTPLRWAIESRNKAMKMLLSRKVTKKGVSCVAKFVVKTITHLLHLIMKGLDEVAQLHVEQDLRY</sequence>
<evidence type="ECO:0000313" key="5">
    <source>
        <dbReference type="EMBL" id="KFA64287.1"/>
    </source>
</evidence>